<organism evidence="2 3">
    <name type="scientific">Capsicum annuum</name>
    <name type="common">Capsicum pepper</name>
    <dbReference type="NCBI Taxonomy" id="4072"/>
    <lineage>
        <taxon>Eukaryota</taxon>
        <taxon>Viridiplantae</taxon>
        <taxon>Streptophyta</taxon>
        <taxon>Embryophyta</taxon>
        <taxon>Tracheophyta</taxon>
        <taxon>Spermatophyta</taxon>
        <taxon>Magnoliopsida</taxon>
        <taxon>eudicotyledons</taxon>
        <taxon>Gunneridae</taxon>
        <taxon>Pentapetalae</taxon>
        <taxon>asterids</taxon>
        <taxon>lamiids</taxon>
        <taxon>Solanales</taxon>
        <taxon>Solanaceae</taxon>
        <taxon>Solanoideae</taxon>
        <taxon>Capsiceae</taxon>
        <taxon>Capsicum</taxon>
    </lineage>
</organism>
<evidence type="ECO:0000313" key="2">
    <source>
        <dbReference type="EMBL" id="PHT78986.1"/>
    </source>
</evidence>
<dbReference type="Proteomes" id="UP000222542">
    <property type="component" value="Unassembled WGS sequence"/>
</dbReference>
<accession>A0A2G2ZAF1</accession>
<protein>
    <submittedName>
        <fullName evidence="2">Uncharacterized protein</fullName>
    </submittedName>
</protein>
<gene>
    <name evidence="2" type="ORF">T459_17038</name>
</gene>
<comment type="caution">
    <text evidence="2">The sequence shown here is derived from an EMBL/GenBank/DDBJ whole genome shotgun (WGS) entry which is preliminary data.</text>
</comment>
<dbReference type="AlphaFoldDB" id="A0A2G2ZAF1"/>
<dbReference type="EMBL" id="AYRZ02000006">
    <property type="protein sequence ID" value="PHT78986.1"/>
    <property type="molecule type" value="Genomic_DNA"/>
</dbReference>
<dbReference type="Gramene" id="PHT78986">
    <property type="protein sequence ID" value="PHT78986"/>
    <property type="gene ID" value="T459_17038"/>
</dbReference>
<reference evidence="2 3" key="2">
    <citation type="journal article" date="2017" name="Genome Biol.">
        <title>New reference genome sequences of hot pepper reveal the massive evolution of plant disease-resistance genes by retroduplication.</title>
        <authorList>
            <person name="Kim S."/>
            <person name="Park J."/>
            <person name="Yeom S.I."/>
            <person name="Kim Y.M."/>
            <person name="Seo E."/>
            <person name="Kim K.T."/>
            <person name="Kim M.S."/>
            <person name="Lee J.M."/>
            <person name="Cheong K."/>
            <person name="Shin H.S."/>
            <person name="Kim S.B."/>
            <person name="Han K."/>
            <person name="Lee J."/>
            <person name="Park M."/>
            <person name="Lee H.A."/>
            <person name="Lee H.Y."/>
            <person name="Lee Y."/>
            <person name="Oh S."/>
            <person name="Lee J.H."/>
            <person name="Choi E."/>
            <person name="Choi E."/>
            <person name="Lee S.E."/>
            <person name="Jeon J."/>
            <person name="Kim H."/>
            <person name="Choi G."/>
            <person name="Song H."/>
            <person name="Lee J."/>
            <person name="Lee S.C."/>
            <person name="Kwon J.K."/>
            <person name="Lee H.Y."/>
            <person name="Koo N."/>
            <person name="Hong Y."/>
            <person name="Kim R.W."/>
            <person name="Kang W.H."/>
            <person name="Huh J.H."/>
            <person name="Kang B.C."/>
            <person name="Yang T.J."/>
            <person name="Lee Y.H."/>
            <person name="Bennetzen J.L."/>
            <person name="Choi D."/>
        </authorList>
    </citation>
    <scope>NUCLEOTIDE SEQUENCE [LARGE SCALE GENOMIC DNA]</scope>
    <source>
        <strain evidence="3">cv. CM334</strain>
    </source>
</reference>
<proteinExistence type="predicted"/>
<evidence type="ECO:0000313" key="3">
    <source>
        <dbReference type="Proteomes" id="UP000222542"/>
    </source>
</evidence>
<keyword evidence="3" id="KW-1185">Reference proteome</keyword>
<evidence type="ECO:0000256" key="1">
    <source>
        <dbReference type="SAM" id="MobiDB-lite"/>
    </source>
</evidence>
<dbReference type="STRING" id="4072.A0A2G2ZAF1"/>
<name>A0A2G2ZAF1_CAPAN</name>
<sequence length="90" mass="9627">MLSKSSFSSYLLVGPASDVGSFSNSVAEQQFLSSSFPASITIFAKSSLNIMGSSNGRKGMITIDHHQDDAKDVSESDKMIGDECSSIKER</sequence>
<reference evidence="2 3" key="1">
    <citation type="journal article" date="2014" name="Nat. Genet.">
        <title>Genome sequence of the hot pepper provides insights into the evolution of pungency in Capsicum species.</title>
        <authorList>
            <person name="Kim S."/>
            <person name="Park M."/>
            <person name="Yeom S.I."/>
            <person name="Kim Y.M."/>
            <person name="Lee J.M."/>
            <person name="Lee H.A."/>
            <person name="Seo E."/>
            <person name="Choi J."/>
            <person name="Cheong K."/>
            <person name="Kim K.T."/>
            <person name="Jung K."/>
            <person name="Lee G.W."/>
            <person name="Oh S.K."/>
            <person name="Bae C."/>
            <person name="Kim S.B."/>
            <person name="Lee H.Y."/>
            <person name="Kim S.Y."/>
            <person name="Kim M.S."/>
            <person name="Kang B.C."/>
            <person name="Jo Y.D."/>
            <person name="Yang H.B."/>
            <person name="Jeong H.J."/>
            <person name="Kang W.H."/>
            <person name="Kwon J.K."/>
            <person name="Shin C."/>
            <person name="Lim J.Y."/>
            <person name="Park J.H."/>
            <person name="Huh J.H."/>
            <person name="Kim J.S."/>
            <person name="Kim B.D."/>
            <person name="Cohen O."/>
            <person name="Paran I."/>
            <person name="Suh M.C."/>
            <person name="Lee S.B."/>
            <person name="Kim Y.K."/>
            <person name="Shin Y."/>
            <person name="Noh S.J."/>
            <person name="Park J."/>
            <person name="Seo Y.S."/>
            <person name="Kwon S.Y."/>
            <person name="Kim H.A."/>
            <person name="Park J.M."/>
            <person name="Kim H.J."/>
            <person name="Choi S.B."/>
            <person name="Bosland P.W."/>
            <person name="Reeves G."/>
            <person name="Jo S.H."/>
            <person name="Lee B.W."/>
            <person name="Cho H.T."/>
            <person name="Choi H.S."/>
            <person name="Lee M.S."/>
            <person name="Yu Y."/>
            <person name="Do Choi Y."/>
            <person name="Park B.S."/>
            <person name="van Deynze A."/>
            <person name="Ashrafi H."/>
            <person name="Hill T."/>
            <person name="Kim W.T."/>
            <person name="Pai H.S."/>
            <person name="Ahn H.K."/>
            <person name="Yeam I."/>
            <person name="Giovannoni J.J."/>
            <person name="Rose J.K."/>
            <person name="Sorensen I."/>
            <person name="Lee S.J."/>
            <person name="Kim R.W."/>
            <person name="Choi I.Y."/>
            <person name="Choi B.S."/>
            <person name="Lim J.S."/>
            <person name="Lee Y.H."/>
            <person name="Choi D."/>
        </authorList>
    </citation>
    <scope>NUCLEOTIDE SEQUENCE [LARGE SCALE GENOMIC DNA]</scope>
    <source>
        <strain evidence="3">cv. CM334</strain>
    </source>
</reference>
<feature type="region of interest" description="Disordered" evidence="1">
    <location>
        <begin position="67"/>
        <end position="90"/>
    </location>
</feature>